<feature type="transmembrane region" description="Helical" evidence="8">
    <location>
        <begin position="70"/>
        <end position="89"/>
    </location>
</feature>
<dbReference type="PANTHER" id="PTHR30413:SF10">
    <property type="entry name" value="CAPSULE POLYSACCHARIDE EXPORT INNER-MEMBRANE PROTEIN CTRC"/>
    <property type="match status" value="1"/>
</dbReference>
<evidence type="ECO:0000256" key="3">
    <source>
        <dbReference type="ARBA" id="ARBA00022448"/>
    </source>
</evidence>
<feature type="transmembrane region" description="Helical" evidence="8">
    <location>
        <begin position="213"/>
        <end position="232"/>
    </location>
</feature>
<accession>A0A5R9F8U7</accession>
<comment type="subcellular location">
    <subcellularLocation>
        <location evidence="1 8">Cell membrane</location>
        <topology evidence="1 8">Multi-pass membrane protein</topology>
    </subcellularLocation>
</comment>
<sequence>MRYMFQVLKEQFTNLHLIFRLALYEVKSRYQLHYLGVFWQFLNPAIQVGVYWFVFGLGIRGGEPIGDVPFFVWLVAGLIPWLFISPSIIQGSNSVYTKVNLVSKMKFPISVLPTITIVSNAFNFLIMLLVIGLILFIYHINPGMYLLQLPYYLLGLFAFLFSFTLLCSSISTIIRDFQMVLQSVMRMMMYLTPILWNMDKLPETLVTVLKLNPVFYLIVGFRSTFLGTAWFFENMVYTGYFWSATLFILLIGSVIHLKFRDKFVDYL</sequence>
<evidence type="ECO:0000256" key="8">
    <source>
        <dbReference type="RuleBase" id="RU361157"/>
    </source>
</evidence>
<feature type="transmembrane region" description="Helical" evidence="8">
    <location>
        <begin position="239"/>
        <end position="259"/>
    </location>
</feature>
<evidence type="ECO:0000256" key="2">
    <source>
        <dbReference type="ARBA" id="ARBA00007783"/>
    </source>
</evidence>
<feature type="transmembrane region" description="Helical" evidence="8">
    <location>
        <begin position="110"/>
        <end position="137"/>
    </location>
</feature>
<feature type="domain" description="ABC transmembrane type-2" evidence="9">
    <location>
        <begin position="35"/>
        <end position="259"/>
    </location>
</feature>
<evidence type="ECO:0000313" key="11">
    <source>
        <dbReference type="Proteomes" id="UP000308230"/>
    </source>
</evidence>
<feature type="transmembrane region" description="Helical" evidence="8">
    <location>
        <begin position="149"/>
        <end position="167"/>
    </location>
</feature>
<keyword evidence="11" id="KW-1185">Reference proteome</keyword>
<dbReference type="InterPro" id="IPR013525">
    <property type="entry name" value="ABC2_TM"/>
</dbReference>
<dbReference type="Pfam" id="PF01061">
    <property type="entry name" value="ABC2_membrane"/>
    <property type="match status" value="1"/>
</dbReference>
<dbReference type="AlphaFoldDB" id="A0A5R9F8U7"/>
<comment type="caution">
    <text evidence="10">The sequence shown here is derived from an EMBL/GenBank/DDBJ whole genome shotgun (WGS) entry which is preliminary data.</text>
</comment>
<dbReference type="Proteomes" id="UP000308230">
    <property type="component" value="Unassembled WGS sequence"/>
</dbReference>
<dbReference type="PANTHER" id="PTHR30413">
    <property type="entry name" value="INNER MEMBRANE TRANSPORT PERMEASE"/>
    <property type="match status" value="1"/>
</dbReference>
<proteinExistence type="inferred from homology"/>
<dbReference type="InterPro" id="IPR047817">
    <property type="entry name" value="ABC2_TM_bact-type"/>
</dbReference>
<dbReference type="GO" id="GO:0015920">
    <property type="term" value="P:lipopolysaccharide transport"/>
    <property type="evidence" value="ECO:0007669"/>
    <property type="project" value="TreeGrafter"/>
</dbReference>
<organism evidence="10 11">
    <name type="scientific">Exobacillus caeni</name>
    <dbReference type="NCBI Taxonomy" id="2574798"/>
    <lineage>
        <taxon>Bacteria</taxon>
        <taxon>Bacillati</taxon>
        <taxon>Bacillota</taxon>
        <taxon>Bacilli</taxon>
        <taxon>Bacillales</taxon>
        <taxon>Guptibacillaceae</taxon>
        <taxon>Exobacillus</taxon>
    </lineage>
</organism>
<gene>
    <name evidence="10" type="ORF">FCL54_04035</name>
</gene>
<keyword evidence="4 8" id="KW-1003">Cell membrane</keyword>
<dbReference type="PROSITE" id="PS51012">
    <property type="entry name" value="ABC_TM2"/>
    <property type="match status" value="1"/>
</dbReference>
<protein>
    <recommendedName>
        <fullName evidence="8">Transport permease protein</fullName>
    </recommendedName>
</protein>
<evidence type="ECO:0000256" key="5">
    <source>
        <dbReference type="ARBA" id="ARBA00022692"/>
    </source>
</evidence>
<dbReference type="GO" id="GO:0005886">
    <property type="term" value="C:plasma membrane"/>
    <property type="evidence" value="ECO:0007669"/>
    <property type="project" value="UniProtKB-SubCell"/>
</dbReference>
<name>A0A5R9F8U7_9BACL</name>
<comment type="similarity">
    <text evidence="2 8">Belongs to the ABC-2 integral membrane protein family.</text>
</comment>
<evidence type="ECO:0000256" key="7">
    <source>
        <dbReference type="ARBA" id="ARBA00023136"/>
    </source>
</evidence>
<evidence type="ECO:0000259" key="9">
    <source>
        <dbReference type="PROSITE" id="PS51012"/>
    </source>
</evidence>
<keyword evidence="7 8" id="KW-0472">Membrane</keyword>
<feature type="transmembrane region" description="Helical" evidence="8">
    <location>
        <begin position="37"/>
        <end position="58"/>
    </location>
</feature>
<dbReference type="EMBL" id="SWLG01000002">
    <property type="protein sequence ID" value="TLS38680.1"/>
    <property type="molecule type" value="Genomic_DNA"/>
</dbReference>
<dbReference type="OrthoDB" id="9794365at2"/>
<keyword evidence="5 8" id="KW-0812">Transmembrane</keyword>
<evidence type="ECO:0000313" key="10">
    <source>
        <dbReference type="EMBL" id="TLS38680.1"/>
    </source>
</evidence>
<dbReference type="RefSeq" id="WP_138123477.1">
    <property type="nucleotide sequence ID" value="NZ_SWLG01000002.1"/>
</dbReference>
<evidence type="ECO:0000256" key="4">
    <source>
        <dbReference type="ARBA" id="ARBA00022475"/>
    </source>
</evidence>
<dbReference type="GO" id="GO:0140359">
    <property type="term" value="F:ABC-type transporter activity"/>
    <property type="evidence" value="ECO:0007669"/>
    <property type="project" value="InterPro"/>
</dbReference>
<reference evidence="10 11" key="1">
    <citation type="submission" date="2019-04" db="EMBL/GenBank/DDBJ databases">
        <title>Bacillus caeni sp. nov., a bacterium isolated from mangrove sediment.</title>
        <authorList>
            <person name="Huang H."/>
            <person name="Mo K."/>
            <person name="Hu Y."/>
        </authorList>
    </citation>
    <scope>NUCLEOTIDE SEQUENCE [LARGE SCALE GENOMIC DNA]</scope>
    <source>
        <strain evidence="10 11">HB172195</strain>
    </source>
</reference>
<keyword evidence="6 8" id="KW-1133">Transmembrane helix</keyword>
<evidence type="ECO:0000256" key="1">
    <source>
        <dbReference type="ARBA" id="ARBA00004651"/>
    </source>
</evidence>
<evidence type="ECO:0000256" key="6">
    <source>
        <dbReference type="ARBA" id="ARBA00022989"/>
    </source>
</evidence>
<keyword evidence="3 8" id="KW-0813">Transport</keyword>